<dbReference type="PANTHER" id="PTHR13847:SF287">
    <property type="entry name" value="FAD-DEPENDENT OXIDOREDUCTASE DOMAIN-CONTAINING PROTEIN 1"/>
    <property type="match status" value="1"/>
</dbReference>
<dbReference type="PANTHER" id="PTHR13847">
    <property type="entry name" value="SARCOSINE DEHYDROGENASE-RELATED"/>
    <property type="match status" value="1"/>
</dbReference>
<gene>
    <name evidence="4" type="ORF">GCM10011358_03490</name>
</gene>
<name>A0ABQ1QDS3_9RHOB</name>
<dbReference type="Pfam" id="PF01266">
    <property type="entry name" value="DAO"/>
    <property type="match status" value="1"/>
</dbReference>
<organism evidence="4 5">
    <name type="scientific">Sinisalibacter lacisalsi</name>
    <dbReference type="NCBI Taxonomy" id="1526570"/>
    <lineage>
        <taxon>Bacteria</taxon>
        <taxon>Pseudomonadati</taxon>
        <taxon>Pseudomonadota</taxon>
        <taxon>Alphaproteobacteria</taxon>
        <taxon>Rhodobacterales</taxon>
        <taxon>Roseobacteraceae</taxon>
        <taxon>Sinisalibacter</taxon>
    </lineage>
</organism>
<reference evidence="5" key="1">
    <citation type="journal article" date="2019" name="Int. J. Syst. Evol. Microbiol.">
        <title>The Global Catalogue of Microorganisms (GCM) 10K type strain sequencing project: providing services to taxonomists for standard genome sequencing and annotation.</title>
        <authorList>
            <consortium name="The Broad Institute Genomics Platform"/>
            <consortium name="The Broad Institute Genome Sequencing Center for Infectious Disease"/>
            <person name="Wu L."/>
            <person name="Ma J."/>
        </authorList>
    </citation>
    <scope>NUCLEOTIDE SEQUENCE [LARGE SCALE GENOMIC DNA]</scope>
    <source>
        <strain evidence="5">CGMCC 1.12922</strain>
    </source>
</reference>
<dbReference type="Gene3D" id="3.30.9.10">
    <property type="entry name" value="D-Amino Acid Oxidase, subunit A, domain 2"/>
    <property type="match status" value="1"/>
</dbReference>
<evidence type="ECO:0000256" key="1">
    <source>
        <dbReference type="ARBA" id="ARBA00023002"/>
    </source>
</evidence>
<evidence type="ECO:0000256" key="2">
    <source>
        <dbReference type="SAM" id="Phobius"/>
    </source>
</evidence>
<keyword evidence="5" id="KW-1185">Reference proteome</keyword>
<comment type="caution">
    <text evidence="4">The sequence shown here is derived from an EMBL/GenBank/DDBJ whole genome shotgun (WGS) entry which is preliminary data.</text>
</comment>
<keyword evidence="2" id="KW-0812">Transmembrane</keyword>
<dbReference type="Gene3D" id="3.50.50.60">
    <property type="entry name" value="FAD/NAD(P)-binding domain"/>
    <property type="match status" value="1"/>
</dbReference>
<keyword evidence="2" id="KW-1133">Transmembrane helix</keyword>
<sequence length="401" mass="44108">MANFETVPGKSSYDVVIVGGAIMGASVAWFLASNPAFDGRILVVERDPSYCQSSTALSNSCIRQQFSSEINVRISQFGARYLKAFREEMGDERVPDIHTHFFGYMYLAGNEDFAAHLQKTVSMQAELGAGSRIMTPDEIAAAYPFYRTDDIVLGAHNLRDEGYFDGGTMFEWWRRLARERGVEFVTGDVVGIDVEAGRARAVRLASGERIGCGWVVNAAGPRAARVAAMAGRALPVEPRKRYTWVFAAAEPLDRALPLTIDPSGVHVRSDGGYYMVGATPDDDPAVEPDDFAADHSLWEDKVWPVLAHRIPAFEAIRVVNEWVGHYAYNTLDQNAVVGPDDEVENLLYVNGFSGHGLQQSPAMGRGIAEWITTGGWQTLDLSSLQIGRIRRGIRQDEAAII</sequence>
<feature type="transmembrane region" description="Helical" evidence="2">
    <location>
        <begin position="12"/>
        <end position="32"/>
    </location>
</feature>
<dbReference type="EMBL" id="BMGI01000001">
    <property type="protein sequence ID" value="GGD22286.1"/>
    <property type="molecule type" value="Genomic_DNA"/>
</dbReference>
<dbReference type="Proteomes" id="UP000617355">
    <property type="component" value="Unassembled WGS sequence"/>
</dbReference>
<dbReference type="RefSeq" id="WP_188525886.1">
    <property type="nucleotide sequence ID" value="NZ_BMGI01000001.1"/>
</dbReference>
<evidence type="ECO:0000313" key="5">
    <source>
        <dbReference type="Proteomes" id="UP000617355"/>
    </source>
</evidence>
<keyword evidence="1" id="KW-0560">Oxidoreductase</keyword>
<keyword evidence="2" id="KW-0472">Membrane</keyword>
<proteinExistence type="predicted"/>
<dbReference type="InterPro" id="IPR036188">
    <property type="entry name" value="FAD/NAD-bd_sf"/>
</dbReference>
<accession>A0ABQ1QDS3</accession>
<dbReference type="InterPro" id="IPR006076">
    <property type="entry name" value="FAD-dep_OxRdtase"/>
</dbReference>
<evidence type="ECO:0000313" key="4">
    <source>
        <dbReference type="EMBL" id="GGD22286.1"/>
    </source>
</evidence>
<dbReference type="SUPFAM" id="SSF51905">
    <property type="entry name" value="FAD/NAD(P)-binding domain"/>
    <property type="match status" value="1"/>
</dbReference>
<evidence type="ECO:0000259" key="3">
    <source>
        <dbReference type="Pfam" id="PF01266"/>
    </source>
</evidence>
<feature type="domain" description="FAD dependent oxidoreductase" evidence="3">
    <location>
        <begin position="14"/>
        <end position="370"/>
    </location>
</feature>
<protein>
    <submittedName>
        <fullName evidence="4">Oxidoreductase</fullName>
    </submittedName>
</protein>